<reference evidence="2 3" key="1">
    <citation type="journal article" date="2018" name="Mol. Biol. Evol.">
        <title>Broad Genomic Sampling Reveals a Smut Pathogenic Ancestry of the Fungal Clade Ustilaginomycotina.</title>
        <authorList>
            <person name="Kijpornyongpan T."/>
            <person name="Mondo S.J."/>
            <person name="Barry K."/>
            <person name="Sandor L."/>
            <person name="Lee J."/>
            <person name="Lipzen A."/>
            <person name="Pangilinan J."/>
            <person name="LaButti K."/>
            <person name="Hainaut M."/>
            <person name="Henrissat B."/>
            <person name="Grigoriev I.V."/>
            <person name="Spatafora J.W."/>
            <person name="Aime M.C."/>
        </authorList>
    </citation>
    <scope>NUCLEOTIDE SEQUENCE [LARGE SCALE GENOMIC DNA]</scope>
    <source>
        <strain evidence="2 3">MCA 4198</strain>
    </source>
</reference>
<dbReference type="InParanoid" id="A0A316YUQ6"/>
<evidence type="ECO:0000256" key="1">
    <source>
        <dbReference type="SAM" id="Phobius"/>
    </source>
</evidence>
<keyword evidence="1" id="KW-0812">Transmembrane</keyword>
<accession>A0A316YUQ6</accession>
<dbReference type="GeneID" id="37047714"/>
<dbReference type="AlphaFoldDB" id="A0A316YUQ6"/>
<dbReference type="RefSeq" id="XP_025379712.1">
    <property type="nucleotide sequence ID" value="XM_025525798.1"/>
</dbReference>
<feature type="transmembrane region" description="Helical" evidence="1">
    <location>
        <begin position="92"/>
        <end position="111"/>
    </location>
</feature>
<keyword evidence="1" id="KW-1133">Transmembrane helix</keyword>
<gene>
    <name evidence="2" type="ORF">FA10DRAFT_94487</name>
</gene>
<keyword evidence="3" id="KW-1185">Reference proteome</keyword>
<proteinExistence type="predicted"/>
<dbReference type="EMBL" id="KZ819635">
    <property type="protein sequence ID" value="PWN92514.1"/>
    <property type="molecule type" value="Genomic_DNA"/>
</dbReference>
<organism evidence="2 3">
    <name type="scientific">Acaromyces ingoldii</name>
    <dbReference type="NCBI Taxonomy" id="215250"/>
    <lineage>
        <taxon>Eukaryota</taxon>
        <taxon>Fungi</taxon>
        <taxon>Dikarya</taxon>
        <taxon>Basidiomycota</taxon>
        <taxon>Ustilaginomycotina</taxon>
        <taxon>Exobasidiomycetes</taxon>
        <taxon>Exobasidiales</taxon>
        <taxon>Cryptobasidiaceae</taxon>
        <taxon>Acaromyces</taxon>
    </lineage>
</organism>
<dbReference type="Proteomes" id="UP000245768">
    <property type="component" value="Unassembled WGS sequence"/>
</dbReference>
<name>A0A316YUQ6_9BASI</name>
<keyword evidence="1" id="KW-0472">Membrane</keyword>
<evidence type="ECO:0000313" key="2">
    <source>
        <dbReference type="EMBL" id="PWN92514.1"/>
    </source>
</evidence>
<sequence>MCQPDVWAIKSLEQSQLECNLQYCTPFLKRGYSRILEDITAISARDSAPTSGPAICTLVAEERTTKDVSLPNLCCFPLQLNKTNVCASMKPFILLDFLFFACLGVGLLLVVEEGIGYTGGKLIQRRDLALGIQPRNVKEVPVTIFERWLHTRHGNMLMNCQANLGPPSNHEAFDCASTAANEFGIKVYFCGGKKSDTTGVRPLDKDVLSAFFKVCLIGHHKGVVTKIVLKTDHIPKT</sequence>
<protein>
    <submittedName>
        <fullName evidence="2">Uncharacterized protein</fullName>
    </submittedName>
</protein>
<evidence type="ECO:0000313" key="3">
    <source>
        <dbReference type="Proteomes" id="UP000245768"/>
    </source>
</evidence>